<dbReference type="PROSITE" id="PS50994">
    <property type="entry name" value="INTEGRASE"/>
    <property type="match status" value="1"/>
</dbReference>
<dbReference type="InterPro" id="IPR012337">
    <property type="entry name" value="RNaseH-like_sf"/>
</dbReference>
<feature type="region of interest" description="Disordered" evidence="2">
    <location>
        <begin position="359"/>
        <end position="386"/>
    </location>
</feature>
<dbReference type="InterPro" id="IPR041588">
    <property type="entry name" value="Integrase_H2C2"/>
</dbReference>
<sequence>MRNSLATHRGCVIFGDRIVIPKSLQAPVLADLHDGHPGMSRMKMLARDYCYWTHIDKDIEHKVKSCIRCQENAKNPIKTSLRSWPAEDKPWTRIHADFAGPIDGRMYLVIVDAYSKWPEIMEMSSTTSTATIKKFSRIFSQFGYPETLVTDNGTQFSSREFTEFCTRNGIKHCFSPPFHPQSNGQAERFVDTFKRTLQKLRGEGTTQEASQKFLFTYRRTPCPTLSGKSPAEVFLGRRLRSTLTLLNPSRGVLEHQRNWKMEAQFNRHHGARSRIFEPNDLVWTRDYRAGYPRWSQGRARLRHGQCLYDVQVDGQLWRRQANQLRPCQCKTDTTTLTDPLDLPLLPLAAETPIVYHDGESTEDQLPIQRDDQPPSTTRQARTRRPPIRLQVNLKKKTYTSCVRLRGEVLDP</sequence>
<name>A0A2G9TQQ2_TELCI</name>
<organism evidence="4 5">
    <name type="scientific">Teladorsagia circumcincta</name>
    <name type="common">Brown stomach worm</name>
    <name type="synonym">Ostertagia circumcincta</name>
    <dbReference type="NCBI Taxonomy" id="45464"/>
    <lineage>
        <taxon>Eukaryota</taxon>
        <taxon>Metazoa</taxon>
        <taxon>Ecdysozoa</taxon>
        <taxon>Nematoda</taxon>
        <taxon>Chromadorea</taxon>
        <taxon>Rhabditida</taxon>
        <taxon>Rhabditina</taxon>
        <taxon>Rhabditomorpha</taxon>
        <taxon>Strongyloidea</taxon>
        <taxon>Trichostrongylidae</taxon>
        <taxon>Teladorsagia</taxon>
    </lineage>
</organism>
<protein>
    <recommendedName>
        <fullName evidence="1">RNA-directed DNA polymerase</fullName>
        <ecNumber evidence="1">2.7.7.49</ecNumber>
    </recommendedName>
</protein>
<dbReference type="GO" id="GO:0003676">
    <property type="term" value="F:nucleic acid binding"/>
    <property type="evidence" value="ECO:0007669"/>
    <property type="project" value="InterPro"/>
</dbReference>
<dbReference type="InterPro" id="IPR036397">
    <property type="entry name" value="RNaseH_sf"/>
</dbReference>
<proteinExistence type="predicted"/>
<dbReference type="SUPFAM" id="SSF53098">
    <property type="entry name" value="Ribonuclease H-like"/>
    <property type="match status" value="1"/>
</dbReference>
<dbReference type="PANTHER" id="PTHR37984:SF5">
    <property type="entry name" value="PROTEIN NYNRIN-LIKE"/>
    <property type="match status" value="1"/>
</dbReference>
<dbReference type="InterPro" id="IPR001584">
    <property type="entry name" value="Integrase_cat-core"/>
</dbReference>
<evidence type="ECO:0000256" key="2">
    <source>
        <dbReference type="SAM" id="MobiDB-lite"/>
    </source>
</evidence>
<dbReference type="Proteomes" id="UP000230423">
    <property type="component" value="Unassembled WGS sequence"/>
</dbReference>
<dbReference type="PANTHER" id="PTHR37984">
    <property type="entry name" value="PROTEIN CBG26694"/>
    <property type="match status" value="1"/>
</dbReference>
<dbReference type="GO" id="GO:0015074">
    <property type="term" value="P:DNA integration"/>
    <property type="evidence" value="ECO:0007669"/>
    <property type="project" value="InterPro"/>
</dbReference>
<dbReference type="EC" id="2.7.7.49" evidence="1"/>
<dbReference type="FunFam" id="1.10.340.70:FF:000003">
    <property type="entry name" value="Protein CBG25708"/>
    <property type="match status" value="1"/>
</dbReference>
<accession>A0A2G9TQQ2</accession>
<dbReference type="OrthoDB" id="5818961at2759"/>
<dbReference type="Gene3D" id="3.30.420.10">
    <property type="entry name" value="Ribonuclease H-like superfamily/Ribonuclease H"/>
    <property type="match status" value="1"/>
</dbReference>
<dbReference type="GO" id="GO:0003964">
    <property type="term" value="F:RNA-directed DNA polymerase activity"/>
    <property type="evidence" value="ECO:0007669"/>
    <property type="project" value="UniProtKB-EC"/>
</dbReference>
<feature type="domain" description="Integrase catalytic" evidence="3">
    <location>
        <begin position="86"/>
        <end position="238"/>
    </location>
</feature>
<evidence type="ECO:0000259" key="3">
    <source>
        <dbReference type="PROSITE" id="PS50994"/>
    </source>
</evidence>
<evidence type="ECO:0000313" key="5">
    <source>
        <dbReference type="Proteomes" id="UP000230423"/>
    </source>
</evidence>
<dbReference type="Pfam" id="PF17921">
    <property type="entry name" value="Integrase_H2C2"/>
    <property type="match status" value="1"/>
</dbReference>
<dbReference type="EMBL" id="KZ355695">
    <property type="protein sequence ID" value="PIO60329.1"/>
    <property type="molecule type" value="Genomic_DNA"/>
</dbReference>
<evidence type="ECO:0000256" key="1">
    <source>
        <dbReference type="ARBA" id="ARBA00012493"/>
    </source>
</evidence>
<dbReference type="Pfam" id="PF00665">
    <property type="entry name" value="rve"/>
    <property type="match status" value="1"/>
</dbReference>
<keyword evidence="5" id="KW-1185">Reference proteome</keyword>
<dbReference type="FunFam" id="3.30.420.10:FF:000131">
    <property type="entry name" value="Protein CBG26278"/>
    <property type="match status" value="1"/>
</dbReference>
<evidence type="ECO:0000313" key="4">
    <source>
        <dbReference type="EMBL" id="PIO60329.1"/>
    </source>
</evidence>
<dbReference type="AlphaFoldDB" id="A0A2G9TQQ2"/>
<reference evidence="4 5" key="1">
    <citation type="submission" date="2015-09" db="EMBL/GenBank/DDBJ databases">
        <title>Draft genome of the parasitic nematode Teladorsagia circumcincta isolate WARC Sus (inbred).</title>
        <authorList>
            <person name="Mitreva M."/>
        </authorList>
    </citation>
    <scope>NUCLEOTIDE SEQUENCE [LARGE SCALE GENOMIC DNA]</scope>
    <source>
        <strain evidence="4 5">S</strain>
    </source>
</reference>
<dbReference type="InterPro" id="IPR050951">
    <property type="entry name" value="Retrovirus_Pol_polyprotein"/>
</dbReference>
<gene>
    <name evidence="4" type="ORF">TELCIR_18178</name>
</gene>
<dbReference type="Gene3D" id="1.10.340.70">
    <property type="match status" value="1"/>
</dbReference>